<evidence type="ECO:0000313" key="3">
    <source>
        <dbReference type="Proteomes" id="UP001596306"/>
    </source>
</evidence>
<dbReference type="PANTHER" id="PTHR10683:SF40">
    <property type="entry name" value="FRUCTOSE-6-PHOSPHATE ALDOLASE 1-RELATED"/>
    <property type="match status" value="1"/>
</dbReference>
<organism evidence="2 3">
    <name type="scientific">Luethyella okanaganae</name>
    <dbReference type="NCBI Taxonomy" id="69372"/>
    <lineage>
        <taxon>Bacteria</taxon>
        <taxon>Bacillati</taxon>
        <taxon>Actinomycetota</taxon>
        <taxon>Actinomycetes</taxon>
        <taxon>Micrococcales</taxon>
        <taxon>Microbacteriaceae</taxon>
        <taxon>Luethyella</taxon>
    </lineage>
</organism>
<accession>A0ABW1VDG4</accession>
<dbReference type="SUPFAM" id="SSF51569">
    <property type="entry name" value="Aldolase"/>
    <property type="match status" value="1"/>
</dbReference>
<dbReference type="PROSITE" id="PS01054">
    <property type="entry name" value="TRANSALDOLASE_1"/>
    <property type="match status" value="1"/>
</dbReference>
<gene>
    <name evidence="2" type="ORF">ACFQB0_08380</name>
</gene>
<comment type="caution">
    <text evidence="2">The sequence shown here is derived from an EMBL/GenBank/DDBJ whole genome shotgun (WGS) entry which is preliminary data.</text>
</comment>
<dbReference type="PANTHER" id="PTHR10683">
    <property type="entry name" value="TRANSALDOLASE"/>
    <property type="match status" value="1"/>
</dbReference>
<dbReference type="InterPro" id="IPR013785">
    <property type="entry name" value="Aldolase_TIM"/>
</dbReference>
<dbReference type="Pfam" id="PF00923">
    <property type="entry name" value="TAL_FSA"/>
    <property type="match status" value="1"/>
</dbReference>
<evidence type="ECO:0000256" key="1">
    <source>
        <dbReference type="ARBA" id="ARBA00023270"/>
    </source>
</evidence>
<evidence type="ECO:0000313" key="2">
    <source>
        <dbReference type="EMBL" id="MFC6356121.1"/>
    </source>
</evidence>
<dbReference type="Proteomes" id="UP001596306">
    <property type="component" value="Unassembled WGS sequence"/>
</dbReference>
<proteinExistence type="predicted"/>
<dbReference type="InterPro" id="IPR001585">
    <property type="entry name" value="TAL/FSA"/>
</dbReference>
<name>A0ABW1VDG4_9MICO</name>
<keyword evidence="3" id="KW-1185">Reference proteome</keyword>
<dbReference type="Gene3D" id="3.20.20.70">
    <property type="entry name" value="Aldolase class I"/>
    <property type="match status" value="1"/>
</dbReference>
<dbReference type="RefSeq" id="WP_386730096.1">
    <property type="nucleotide sequence ID" value="NZ_JBHSTP010000002.1"/>
</dbReference>
<sequence length="222" mass="23588">MKLYADSADTAQVVPMLRDGLIRGVTTNPSIIARDGLTRNDLPRLYDEFGAAGADEIFMQATGGSRAELLADASRIADFGHRIVVKVPATPDGFRVARELQQRDVRVLLTAVYSLAQATFAAALGVDYVAPYFGRLVDSGEDGLSKVSNMTQVLSSTRTRVLVASVRSPNAAATLALNGVSHITADVPVLLAMMLDPATEQSAAEFERVAGESSHRSAGTEH</sequence>
<reference evidence="3" key="1">
    <citation type="journal article" date="2019" name="Int. J. Syst. Evol. Microbiol.">
        <title>The Global Catalogue of Microorganisms (GCM) 10K type strain sequencing project: providing services to taxonomists for standard genome sequencing and annotation.</title>
        <authorList>
            <consortium name="The Broad Institute Genomics Platform"/>
            <consortium name="The Broad Institute Genome Sequencing Center for Infectious Disease"/>
            <person name="Wu L."/>
            <person name="Ma J."/>
        </authorList>
    </citation>
    <scope>NUCLEOTIDE SEQUENCE [LARGE SCALE GENOMIC DNA]</scope>
    <source>
        <strain evidence="3">CCUG 43304</strain>
    </source>
</reference>
<dbReference type="EMBL" id="JBHSTP010000002">
    <property type="protein sequence ID" value="MFC6356121.1"/>
    <property type="molecule type" value="Genomic_DNA"/>
</dbReference>
<keyword evidence="1" id="KW-0704">Schiff base</keyword>
<protein>
    <submittedName>
        <fullName evidence="2">Transaldolase family protein</fullName>
    </submittedName>
</protein>
<dbReference type="InterPro" id="IPR018225">
    <property type="entry name" value="Transaldolase_AS"/>
</dbReference>